<keyword evidence="2" id="KW-1185">Reference proteome</keyword>
<gene>
    <name evidence="1" type="ORF">RPERSI_LOCUS24591</name>
</gene>
<feature type="non-terminal residue" evidence="1">
    <location>
        <position position="82"/>
    </location>
</feature>
<proteinExistence type="predicted"/>
<organism evidence="1 2">
    <name type="scientific">Racocetra persica</name>
    <dbReference type="NCBI Taxonomy" id="160502"/>
    <lineage>
        <taxon>Eukaryota</taxon>
        <taxon>Fungi</taxon>
        <taxon>Fungi incertae sedis</taxon>
        <taxon>Mucoromycota</taxon>
        <taxon>Glomeromycotina</taxon>
        <taxon>Glomeromycetes</taxon>
        <taxon>Diversisporales</taxon>
        <taxon>Gigasporaceae</taxon>
        <taxon>Racocetra</taxon>
    </lineage>
</organism>
<evidence type="ECO:0000313" key="2">
    <source>
        <dbReference type="Proteomes" id="UP000789920"/>
    </source>
</evidence>
<dbReference type="Proteomes" id="UP000789920">
    <property type="component" value="Unassembled WGS sequence"/>
</dbReference>
<comment type="caution">
    <text evidence="1">The sequence shown here is derived from an EMBL/GenBank/DDBJ whole genome shotgun (WGS) entry which is preliminary data.</text>
</comment>
<protein>
    <submittedName>
        <fullName evidence="1">24187_t:CDS:1</fullName>
    </submittedName>
</protein>
<sequence>NGSITTKNNPKHLAQGLVNNKVRIQLPSIGVNKIKRIQSFTAVTLSESVYSLRNNSQDTGHESGSVRSSNKKRRLDSLLNRL</sequence>
<reference evidence="1" key="1">
    <citation type="submission" date="2021-06" db="EMBL/GenBank/DDBJ databases">
        <authorList>
            <person name="Kallberg Y."/>
            <person name="Tangrot J."/>
            <person name="Rosling A."/>
        </authorList>
    </citation>
    <scope>NUCLEOTIDE SEQUENCE</scope>
    <source>
        <strain evidence="1">MA461A</strain>
    </source>
</reference>
<feature type="non-terminal residue" evidence="1">
    <location>
        <position position="1"/>
    </location>
</feature>
<accession>A0ACA9RY90</accession>
<evidence type="ECO:0000313" key="1">
    <source>
        <dbReference type="EMBL" id="CAG8817045.1"/>
    </source>
</evidence>
<dbReference type="EMBL" id="CAJVQC010079336">
    <property type="protein sequence ID" value="CAG8817045.1"/>
    <property type="molecule type" value="Genomic_DNA"/>
</dbReference>
<name>A0ACA9RY90_9GLOM</name>